<reference evidence="1" key="1">
    <citation type="journal article" date="2020" name="Stud. Mycol.">
        <title>101 Dothideomycetes genomes: a test case for predicting lifestyles and emergence of pathogens.</title>
        <authorList>
            <person name="Haridas S."/>
            <person name="Albert R."/>
            <person name="Binder M."/>
            <person name="Bloem J."/>
            <person name="Labutti K."/>
            <person name="Salamov A."/>
            <person name="Andreopoulos B."/>
            <person name="Baker S."/>
            <person name="Barry K."/>
            <person name="Bills G."/>
            <person name="Bluhm B."/>
            <person name="Cannon C."/>
            <person name="Castanera R."/>
            <person name="Culley D."/>
            <person name="Daum C."/>
            <person name="Ezra D."/>
            <person name="Gonzalez J."/>
            <person name="Henrissat B."/>
            <person name="Kuo A."/>
            <person name="Liang C."/>
            <person name="Lipzen A."/>
            <person name="Lutzoni F."/>
            <person name="Magnuson J."/>
            <person name="Mondo S."/>
            <person name="Nolan M."/>
            <person name="Ohm R."/>
            <person name="Pangilinan J."/>
            <person name="Park H.-J."/>
            <person name="Ramirez L."/>
            <person name="Alfaro M."/>
            <person name="Sun H."/>
            <person name="Tritt A."/>
            <person name="Yoshinaga Y."/>
            <person name="Zwiers L.-H."/>
            <person name="Turgeon B."/>
            <person name="Goodwin S."/>
            <person name="Spatafora J."/>
            <person name="Crous P."/>
            <person name="Grigoriev I."/>
        </authorList>
    </citation>
    <scope>NUCLEOTIDE SEQUENCE</scope>
    <source>
        <strain evidence="1">ATCC 200398</strain>
    </source>
</reference>
<name>A0ACB6QPP3_9PLEO</name>
<dbReference type="EMBL" id="MU003517">
    <property type="protein sequence ID" value="KAF2468067.1"/>
    <property type="molecule type" value="Genomic_DNA"/>
</dbReference>
<evidence type="ECO:0000313" key="2">
    <source>
        <dbReference type="Proteomes" id="UP000799755"/>
    </source>
</evidence>
<proteinExistence type="predicted"/>
<organism evidence="1 2">
    <name type="scientific">Lindgomyces ingoldianus</name>
    <dbReference type="NCBI Taxonomy" id="673940"/>
    <lineage>
        <taxon>Eukaryota</taxon>
        <taxon>Fungi</taxon>
        <taxon>Dikarya</taxon>
        <taxon>Ascomycota</taxon>
        <taxon>Pezizomycotina</taxon>
        <taxon>Dothideomycetes</taxon>
        <taxon>Pleosporomycetidae</taxon>
        <taxon>Pleosporales</taxon>
        <taxon>Lindgomycetaceae</taxon>
        <taxon>Lindgomyces</taxon>
    </lineage>
</organism>
<protein>
    <submittedName>
        <fullName evidence="1">Uncharacterized protein</fullName>
    </submittedName>
</protein>
<gene>
    <name evidence="1" type="ORF">BDR25DRAFT_57316</name>
</gene>
<accession>A0ACB6QPP3</accession>
<dbReference type="Proteomes" id="UP000799755">
    <property type="component" value="Unassembled WGS sequence"/>
</dbReference>
<keyword evidence="2" id="KW-1185">Reference proteome</keyword>
<evidence type="ECO:0000313" key="1">
    <source>
        <dbReference type="EMBL" id="KAF2468067.1"/>
    </source>
</evidence>
<sequence>MNFQLHFVVFGFLSAIIHIKNCQGVDSSELKSTTIDPRLPSSTKASSTKKLSSTTDKFHFTDLPSKSTADPLDTTIRAILETALPPVVASLALSSPREFASALSLALFEMSSTPAWFSALPDDVETYLITGYVPDAKAQATPKSSLTTLKLITSSNPSAGESSRNAPSTSTLTHSPNPNETRPGSPPTKHSLTTGARAGIVISLCVFFLVIAPTAAFLIVKRRKVKAESEQALMDGIGDEPEYIGAGEMRKEKGRWRWRERGRPRSLVREHQDVP</sequence>
<comment type="caution">
    <text evidence="1">The sequence shown here is derived from an EMBL/GenBank/DDBJ whole genome shotgun (WGS) entry which is preliminary data.</text>
</comment>